<proteinExistence type="predicted"/>
<name>A0A6A3BP84_HIBSY</name>
<dbReference type="SUPFAM" id="SSF117281">
    <property type="entry name" value="Kelch motif"/>
    <property type="match status" value="1"/>
</dbReference>
<accession>A0A6A3BP84</accession>
<keyword evidence="2" id="KW-1185">Reference proteome</keyword>
<sequence>MSFQGSFFFPTFPFARLPPLVIPHSLPLFPPPPPQTPPPPPFSLTLLRHRLRCLCGQPFSIPNHCQAATWDLPLCLPMNTASLHSISRLVSIGPRIYMIGRNSMLRIASALEEYDPENDTWLVVAYSQRRRYGCIGAAVDGVFYVIGGLKMGRACGDGVWRVNRLS</sequence>
<comment type="caution">
    <text evidence="1">The sequence shown here is derived from an EMBL/GenBank/DDBJ whole genome shotgun (WGS) entry which is preliminary data.</text>
</comment>
<evidence type="ECO:0000313" key="1">
    <source>
        <dbReference type="EMBL" id="KAE8718433.1"/>
    </source>
</evidence>
<gene>
    <name evidence="1" type="ORF">F3Y22_tig00110013pilonHSYRG00181</name>
</gene>
<organism evidence="1 2">
    <name type="scientific">Hibiscus syriacus</name>
    <name type="common">Rose of Sharon</name>
    <dbReference type="NCBI Taxonomy" id="106335"/>
    <lineage>
        <taxon>Eukaryota</taxon>
        <taxon>Viridiplantae</taxon>
        <taxon>Streptophyta</taxon>
        <taxon>Embryophyta</taxon>
        <taxon>Tracheophyta</taxon>
        <taxon>Spermatophyta</taxon>
        <taxon>Magnoliopsida</taxon>
        <taxon>eudicotyledons</taxon>
        <taxon>Gunneridae</taxon>
        <taxon>Pentapetalae</taxon>
        <taxon>rosids</taxon>
        <taxon>malvids</taxon>
        <taxon>Malvales</taxon>
        <taxon>Malvaceae</taxon>
        <taxon>Malvoideae</taxon>
        <taxon>Hibiscus</taxon>
    </lineage>
</organism>
<dbReference type="AlphaFoldDB" id="A0A6A3BP84"/>
<evidence type="ECO:0000313" key="2">
    <source>
        <dbReference type="Proteomes" id="UP000436088"/>
    </source>
</evidence>
<dbReference type="InterPro" id="IPR015915">
    <property type="entry name" value="Kelch-typ_b-propeller"/>
</dbReference>
<reference evidence="1" key="1">
    <citation type="submission" date="2019-09" db="EMBL/GenBank/DDBJ databases">
        <title>Draft genome information of white flower Hibiscus syriacus.</title>
        <authorList>
            <person name="Kim Y.-M."/>
        </authorList>
    </citation>
    <scope>NUCLEOTIDE SEQUENCE [LARGE SCALE GENOMIC DNA]</scope>
    <source>
        <strain evidence="1">YM2019G1</strain>
    </source>
</reference>
<dbReference type="Proteomes" id="UP000436088">
    <property type="component" value="Unassembled WGS sequence"/>
</dbReference>
<dbReference type="EMBL" id="VEPZ02000812">
    <property type="protein sequence ID" value="KAE8718433.1"/>
    <property type="molecule type" value="Genomic_DNA"/>
</dbReference>
<dbReference type="Gene3D" id="2.120.10.80">
    <property type="entry name" value="Kelch-type beta propeller"/>
    <property type="match status" value="1"/>
</dbReference>
<protein>
    <submittedName>
        <fullName evidence="1">Cyclin B1</fullName>
    </submittedName>
</protein>